<protein>
    <submittedName>
        <fullName evidence="3">Uncharacterized protein</fullName>
    </submittedName>
</protein>
<reference evidence="2 5" key="2">
    <citation type="submission" date="2020-08" db="EMBL/GenBank/DDBJ databases">
        <title>Amycolatopsis echigonensis JCM 21831.</title>
        <authorList>
            <person name="Tedsree N."/>
            <person name="Kuncharoen N."/>
            <person name="Likhitwitayawuid K."/>
            <person name="Tanasupawat S."/>
        </authorList>
    </citation>
    <scope>NUCLEOTIDE SEQUENCE [LARGE SCALE GENOMIC DNA]</scope>
    <source>
        <strain evidence="2 5">JCM 21831</strain>
    </source>
</reference>
<feature type="transmembrane region" description="Helical" evidence="1">
    <location>
        <begin position="187"/>
        <end position="217"/>
    </location>
</feature>
<gene>
    <name evidence="3" type="ORF">ATK30_7286</name>
    <name evidence="2" type="ORF">H5411_25915</name>
</gene>
<accession>A0A8E2B6T8</accession>
<reference evidence="3 4" key="1">
    <citation type="submission" date="2017-12" db="EMBL/GenBank/DDBJ databases">
        <title>Sequencing the genomes of 1000 Actinobacteria strains.</title>
        <authorList>
            <person name="Klenk H.-P."/>
        </authorList>
    </citation>
    <scope>NUCLEOTIDE SEQUENCE [LARGE SCALE GENOMIC DNA]</scope>
    <source>
        <strain evidence="3 4">DSM 45165</strain>
    </source>
</reference>
<evidence type="ECO:0000313" key="2">
    <source>
        <dbReference type="EMBL" id="MBB2502562.1"/>
    </source>
</evidence>
<accession>A0A2N3WR35</accession>
<keyword evidence="1" id="KW-0472">Membrane</keyword>
<proteinExistence type="predicted"/>
<evidence type="ECO:0000313" key="4">
    <source>
        <dbReference type="Proteomes" id="UP000233750"/>
    </source>
</evidence>
<keyword evidence="1" id="KW-1133">Transmembrane helix</keyword>
<sequence>MIVSAALVLTAAMAGCCGPLLLRWALRARMPAPVRLAAWILLLGSMIAAGTGAVAAAFGAGHEVARRLVARPRLDVLPHREVLHLDEVVGGSGALLVAGAAGAFAAVVDHERSHLRGRHHWLVGFAHAVAAALPFVPLSADAAAGRRRGPATVRAALARMHPARSAVTALRLEHLARSHDTATADGLLALAAAALLPVSMAATLIVAGAGTAAPALLHA</sequence>
<feature type="transmembrane region" description="Helical" evidence="1">
    <location>
        <begin position="38"/>
        <end position="61"/>
    </location>
</feature>
<evidence type="ECO:0000256" key="1">
    <source>
        <dbReference type="SAM" id="Phobius"/>
    </source>
</evidence>
<feature type="transmembrane region" description="Helical" evidence="1">
    <location>
        <begin position="82"/>
        <end position="108"/>
    </location>
</feature>
<name>A0A2N3WR35_9PSEU</name>
<dbReference type="EMBL" id="JACJHR010000040">
    <property type="protein sequence ID" value="MBB2502562.1"/>
    <property type="molecule type" value="Genomic_DNA"/>
</dbReference>
<dbReference type="Proteomes" id="UP000233750">
    <property type="component" value="Unassembled WGS sequence"/>
</dbReference>
<dbReference type="Proteomes" id="UP000550260">
    <property type="component" value="Unassembled WGS sequence"/>
</dbReference>
<evidence type="ECO:0000313" key="3">
    <source>
        <dbReference type="EMBL" id="PKV96342.1"/>
    </source>
</evidence>
<keyword evidence="1" id="KW-0812">Transmembrane</keyword>
<dbReference type="EMBL" id="PJMY01000003">
    <property type="protein sequence ID" value="PKV96342.1"/>
    <property type="molecule type" value="Genomic_DNA"/>
</dbReference>
<comment type="caution">
    <text evidence="3">The sequence shown here is derived from an EMBL/GenBank/DDBJ whole genome shotgun (WGS) entry which is preliminary data.</text>
</comment>
<keyword evidence="4" id="KW-1185">Reference proteome</keyword>
<dbReference type="AlphaFoldDB" id="A0A2N3WR35"/>
<organism evidence="3 4">
    <name type="scientific">Amycolatopsis echigonensis</name>
    <dbReference type="NCBI Taxonomy" id="2576905"/>
    <lineage>
        <taxon>Bacteria</taxon>
        <taxon>Bacillati</taxon>
        <taxon>Actinomycetota</taxon>
        <taxon>Actinomycetes</taxon>
        <taxon>Pseudonocardiales</taxon>
        <taxon>Pseudonocardiaceae</taxon>
        <taxon>Amycolatopsis</taxon>
    </lineage>
</organism>
<evidence type="ECO:0000313" key="5">
    <source>
        <dbReference type="Proteomes" id="UP000550260"/>
    </source>
</evidence>
<dbReference type="RefSeq" id="WP_101439222.1">
    <property type="nucleotide sequence ID" value="NZ_JACJHR010000040.1"/>
</dbReference>